<dbReference type="PANTHER" id="PTHR43798:SF33">
    <property type="entry name" value="HYDROLASE, PUTATIVE (AFU_ORTHOLOGUE AFUA_2G14860)-RELATED"/>
    <property type="match status" value="1"/>
</dbReference>
<name>A0A0K9YWC2_9BACL</name>
<dbReference type="PANTHER" id="PTHR43798">
    <property type="entry name" value="MONOACYLGLYCEROL LIPASE"/>
    <property type="match status" value="1"/>
</dbReference>
<dbReference type="PRINTS" id="PR00111">
    <property type="entry name" value="ABHYDROLASE"/>
</dbReference>
<dbReference type="STRING" id="54915.ADS79_09860"/>
<dbReference type="AlphaFoldDB" id="A0A0K9YWC2"/>
<feature type="domain" description="AB hydrolase-1" evidence="1">
    <location>
        <begin position="56"/>
        <end position="269"/>
    </location>
</feature>
<organism evidence="2 3">
    <name type="scientific">Brevibacillus reuszeri</name>
    <dbReference type="NCBI Taxonomy" id="54915"/>
    <lineage>
        <taxon>Bacteria</taxon>
        <taxon>Bacillati</taxon>
        <taxon>Bacillota</taxon>
        <taxon>Bacilli</taxon>
        <taxon>Bacillales</taxon>
        <taxon>Paenibacillaceae</taxon>
        <taxon>Brevibacillus</taxon>
    </lineage>
</organism>
<proteinExistence type="predicted"/>
<evidence type="ECO:0000313" key="3">
    <source>
        <dbReference type="Proteomes" id="UP000036834"/>
    </source>
</evidence>
<protein>
    <submittedName>
        <fullName evidence="2">Ndr family protein</fullName>
    </submittedName>
</protein>
<dbReference type="Gene3D" id="3.40.50.1820">
    <property type="entry name" value="alpha/beta hydrolase"/>
    <property type="match status" value="1"/>
</dbReference>
<sequence length="281" mass="31435">MNHQTLYKSETGRNAILNHYNKLLGKCTVPYEEMVLDTSYGKTYVIASGEPSLPALILLHGSGSNSSMWIGDIARYSKHYRVFAVDIPGDPGKSEEKQYPLKSPAYSEWMDDVLHALQVDKASFMGISLGAWMATHFAVKHPEKVEKLVLLSPSGIGPQKISFLFKAMPFLLFGEKGRDKVSRLVNGNQTLPEDALLNTKIIARHFRFRSETVPIFTDSELRRLTIPILLLAGEQDVMLHSKKTVERLSSLLPHANATLLADCGHVLMNQSTRIMPFLLNE</sequence>
<dbReference type="GO" id="GO:0016020">
    <property type="term" value="C:membrane"/>
    <property type="evidence" value="ECO:0007669"/>
    <property type="project" value="TreeGrafter"/>
</dbReference>
<dbReference type="SUPFAM" id="SSF53474">
    <property type="entry name" value="alpha/beta-Hydrolases"/>
    <property type="match status" value="1"/>
</dbReference>
<comment type="caution">
    <text evidence="2">The sequence shown here is derived from an EMBL/GenBank/DDBJ whole genome shotgun (WGS) entry which is preliminary data.</text>
</comment>
<dbReference type="InterPro" id="IPR029058">
    <property type="entry name" value="AB_hydrolase_fold"/>
</dbReference>
<accession>A0A0K9YWC2</accession>
<dbReference type="PATRIC" id="fig|54915.3.peg.894"/>
<dbReference type="InterPro" id="IPR050266">
    <property type="entry name" value="AB_hydrolase_sf"/>
</dbReference>
<dbReference type="Proteomes" id="UP000036834">
    <property type="component" value="Unassembled WGS sequence"/>
</dbReference>
<dbReference type="Pfam" id="PF12697">
    <property type="entry name" value="Abhydrolase_6"/>
    <property type="match status" value="1"/>
</dbReference>
<dbReference type="EMBL" id="LGIQ01000007">
    <property type="protein sequence ID" value="KNB72983.1"/>
    <property type="molecule type" value="Genomic_DNA"/>
</dbReference>
<evidence type="ECO:0000313" key="2">
    <source>
        <dbReference type="EMBL" id="KNB72983.1"/>
    </source>
</evidence>
<dbReference type="OrthoDB" id="5513277at2"/>
<dbReference type="InterPro" id="IPR000073">
    <property type="entry name" value="AB_hydrolase_1"/>
</dbReference>
<evidence type="ECO:0000259" key="1">
    <source>
        <dbReference type="Pfam" id="PF12697"/>
    </source>
</evidence>
<gene>
    <name evidence="2" type="ORF">ADS79_09860</name>
</gene>
<reference evidence="3" key="1">
    <citation type="submission" date="2015-07" db="EMBL/GenBank/DDBJ databases">
        <title>Genome sequencing project for genomic taxonomy and phylogenomics of Bacillus-like bacteria.</title>
        <authorList>
            <person name="Liu B."/>
            <person name="Wang J."/>
            <person name="Zhu Y."/>
            <person name="Liu G."/>
            <person name="Chen Q."/>
            <person name="Chen Z."/>
            <person name="Lan J."/>
            <person name="Che J."/>
            <person name="Ge C."/>
            <person name="Shi H."/>
            <person name="Pan Z."/>
            <person name="Liu X."/>
        </authorList>
    </citation>
    <scope>NUCLEOTIDE SEQUENCE [LARGE SCALE GENOMIC DNA]</scope>
    <source>
        <strain evidence="3">DSM 9887</strain>
    </source>
</reference>